<evidence type="ECO:0000313" key="4">
    <source>
        <dbReference type="Proteomes" id="UP000654279"/>
    </source>
</evidence>
<feature type="transmembrane region" description="Helical" evidence="2">
    <location>
        <begin position="25"/>
        <end position="44"/>
    </location>
</feature>
<name>A0A926CYF7_9FIRM</name>
<gene>
    <name evidence="3" type="ORF">H8699_02270</name>
</gene>
<organism evidence="3 4">
    <name type="scientific">Luoshenia tenuis</name>
    <dbReference type="NCBI Taxonomy" id="2763654"/>
    <lineage>
        <taxon>Bacteria</taxon>
        <taxon>Bacillati</taxon>
        <taxon>Bacillota</taxon>
        <taxon>Clostridia</taxon>
        <taxon>Christensenellales</taxon>
        <taxon>Christensenellaceae</taxon>
        <taxon>Luoshenia</taxon>
    </lineage>
</organism>
<feature type="coiled-coil region" evidence="1">
    <location>
        <begin position="138"/>
        <end position="165"/>
    </location>
</feature>
<keyword evidence="2" id="KW-1133">Transmembrane helix</keyword>
<proteinExistence type="predicted"/>
<protein>
    <submittedName>
        <fullName evidence="3">Uncharacterized protein</fullName>
    </submittedName>
</protein>
<accession>A0A926CYF7</accession>
<feature type="transmembrane region" description="Helical" evidence="2">
    <location>
        <begin position="107"/>
        <end position="126"/>
    </location>
</feature>
<dbReference type="RefSeq" id="WP_249284301.1">
    <property type="nucleotide sequence ID" value="NZ_JACRSO010000001.1"/>
</dbReference>
<dbReference type="AlphaFoldDB" id="A0A926CYF7"/>
<keyword evidence="4" id="KW-1185">Reference proteome</keyword>
<evidence type="ECO:0000313" key="3">
    <source>
        <dbReference type="EMBL" id="MBC8528264.1"/>
    </source>
</evidence>
<evidence type="ECO:0000256" key="2">
    <source>
        <dbReference type="SAM" id="Phobius"/>
    </source>
</evidence>
<dbReference type="Proteomes" id="UP000654279">
    <property type="component" value="Unassembled WGS sequence"/>
</dbReference>
<dbReference type="EMBL" id="JACRSO010000001">
    <property type="protein sequence ID" value="MBC8528264.1"/>
    <property type="molecule type" value="Genomic_DNA"/>
</dbReference>
<reference evidence="3" key="1">
    <citation type="submission" date="2020-08" db="EMBL/GenBank/DDBJ databases">
        <title>Genome public.</title>
        <authorList>
            <person name="Liu C."/>
            <person name="Sun Q."/>
        </authorList>
    </citation>
    <scope>NUCLEOTIDE SEQUENCE</scope>
    <source>
        <strain evidence="3">NSJ-44</strain>
    </source>
</reference>
<keyword evidence="2" id="KW-0472">Membrane</keyword>
<comment type="caution">
    <text evidence="3">The sequence shown here is derived from an EMBL/GenBank/DDBJ whole genome shotgun (WGS) entry which is preliminary data.</text>
</comment>
<sequence length="239" mass="26843">MKIAGIIMIVFDALAWIGGYMKTGIPPMGLIYILLLLGGIALIANSGKGKQRIQNHPNVKTLTVQNEKPHTFRQVSRFCKRCGSQIDTETKKCTGCGKQYPYFNEKLFWRVFTPVICIVLAIVIILQCSNNQLWINAYNEQLDKLDDLQKTIDIQADKISRLKEDVDSKSSIIYSYQGQVEALQTKANALDWYAVFIGKGSNTYHKYGCNHLITGGSILVFNSENAKAQGYKPCPYCCK</sequence>
<keyword evidence="1" id="KW-0175">Coiled coil</keyword>
<keyword evidence="2" id="KW-0812">Transmembrane</keyword>
<evidence type="ECO:0000256" key="1">
    <source>
        <dbReference type="SAM" id="Coils"/>
    </source>
</evidence>